<name>A0A1M6A6V8_9FLAO</name>
<dbReference type="InterPro" id="IPR041268">
    <property type="entry name" value="HU-CCDC81_bac_2"/>
</dbReference>
<dbReference type="InterPro" id="IPR040495">
    <property type="entry name" value="HU-CCDC81_bac_1"/>
</dbReference>
<dbReference type="STRING" id="558155.SAMN04487911_101107"/>
<evidence type="ECO:0000259" key="1">
    <source>
        <dbReference type="PROSITE" id="PS51724"/>
    </source>
</evidence>
<dbReference type="Proteomes" id="UP000184231">
    <property type="component" value="Unassembled WGS sequence"/>
</dbReference>
<dbReference type="InterPro" id="IPR036680">
    <property type="entry name" value="SPOR-like_sf"/>
</dbReference>
<dbReference type="Pfam" id="PF18175">
    <property type="entry name" value="HU-CCDC81_bac_2"/>
    <property type="match status" value="1"/>
</dbReference>
<keyword evidence="3" id="KW-1185">Reference proteome</keyword>
<dbReference type="GO" id="GO:0042834">
    <property type="term" value="F:peptidoglycan binding"/>
    <property type="evidence" value="ECO:0007669"/>
    <property type="project" value="InterPro"/>
</dbReference>
<dbReference type="Pfam" id="PF18174">
    <property type="entry name" value="HU-CCDC81_bac_1"/>
    <property type="match status" value="1"/>
</dbReference>
<evidence type="ECO:0000313" key="2">
    <source>
        <dbReference type="EMBL" id="SHI32190.1"/>
    </source>
</evidence>
<dbReference type="AlphaFoldDB" id="A0A1M6A6V8"/>
<protein>
    <submittedName>
        <fullName evidence="2">Sporulation related domain-containing protein</fullName>
    </submittedName>
</protein>
<evidence type="ECO:0000313" key="3">
    <source>
        <dbReference type="Proteomes" id="UP000184231"/>
    </source>
</evidence>
<proteinExistence type="predicted"/>
<dbReference type="EMBL" id="FQYX01000001">
    <property type="protein sequence ID" value="SHI32190.1"/>
    <property type="molecule type" value="Genomic_DNA"/>
</dbReference>
<dbReference type="InterPro" id="IPR007730">
    <property type="entry name" value="SPOR-like_dom"/>
</dbReference>
<dbReference type="SUPFAM" id="SSF110997">
    <property type="entry name" value="Sporulation related repeat"/>
    <property type="match status" value="1"/>
</dbReference>
<dbReference type="Gene3D" id="3.30.70.1070">
    <property type="entry name" value="Sporulation related repeat"/>
    <property type="match status" value="1"/>
</dbReference>
<organism evidence="2 3">
    <name type="scientific">Arenibacter nanhaiticus</name>
    <dbReference type="NCBI Taxonomy" id="558155"/>
    <lineage>
        <taxon>Bacteria</taxon>
        <taxon>Pseudomonadati</taxon>
        <taxon>Bacteroidota</taxon>
        <taxon>Flavobacteriia</taxon>
        <taxon>Flavobacteriales</taxon>
        <taxon>Flavobacteriaceae</taxon>
        <taxon>Arenibacter</taxon>
    </lineage>
</organism>
<reference evidence="2 3" key="1">
    <citation type="submission" date="2016-11" db="EMBL/GenBank/DDBJ databases">
        <authorList>
            <person name="Jaros S."/>
            <person name="Januszkiewicz K."/>
            <person name="Wedrychowicz H."/>
        </authorList>
    </citation>
    <scope>NUCLEOTIDE SEQUENCE [LARGE SCALE GENOMIC DNA]</scope>
    <source>
        <strain evidence="2 3">CGMCC 1.8863</strain>
    </source>
</reference>
<dbReference type="Pfam" id="PF05036">
    <property type="entry name" value="SPOR"/>
    <property type="match status" value="1"/>
</dbReference>
<gene>
    <name evidence="2" type="ORF">SAMN04487911_101107</name>
</gene>
<dbReference type="PROSITE" id="PS51724">
    <property type="entry name" value="SPOR"/>
    <property type="match status" value="1"/>
</dbReference>
<feature type="domain" description="SPOR" evidence="1">
    <location>
        <begin position="248"/>
        <end position="325"/>
    </location>
</feature>
<sequence length="326" mass="36961">MNLYNFYNLCVMRTEQYITELLYRYNCVVVPEFGAFLTQMKSAIIHETNHEFHPPSKIVSFNGQLSTNDGLLVSFMAEAEKTSYDEMLKRVLLVVQQWKATLAQGERLLLANIGELWLNKEAKIQFQPLNQVNYLTSSFGLSSFVTAPVAREVLKEEVETLEEKIPFMITPESRKESGIRPYLKYAAVILLAVATGFTGYRLYNDTLDNQQLVRQNAQEQVSKNIQEATFFNTAPLELPAVSLNIATEKKVTVHQIIAGAFRVQENAEKKALQLKAKGYNATYVGVNDYGLHMVAYGSFTDANKAINYLNKIKRTESSEAWLLTVK</sequence>
<accession>A0A1M6A6V8</accession>